<dbReference type="GO" id="GO:0022857">
    <property type="term" value="F:transmembrane transporter activity"/>
    <property type="evidence" value="ECO:0007669"/>
    <property type="project" value="UniProtKB-UniRule"/>
</dbReference>
<dbReference type="OMA" id="GHVHIEL"/>
<reference evidence="11 12" key="1">
    <citation type="journal article" date="2020" name="Proc. Natl. Acad. Sci. U.S.A.">
        <title>Ecological drivers of bacterial community assembly in synthetic phycospheres.</title>
        <authorList>
            <person name="Fu H."/>
            <person name="Uchimiya M."/>
            <person name="Gore J."/>
            <person name="Moran M.A."/>
        </authorList>
    </citation>
    <scope>NUCLEOTIDE SEQUENCE [LARGE SCALE GENOMIC DNA]</scope>
    <source>
        <strain evidence="11">HF-Din03</strain>
    </source>
</reference>
<feature type="domain" description="Tripartite ATP-independent periplasmic transporters DctQ component" evidence="10">
    <location>
        <begin position="24"/>
        <end position="154"/>
    </location>
</feature>
<evidence type="ECO:0000256" key="9">
    <source>
        <dbReference type="RuleBase" id="RU369079"/>
    </source>
</evidence>
<keyword evidence="7 9" id="KW-0472">Membrane</keyword>
<evidence type="ECO:0000259" key="10">
    <source>
        <dbReference type="Pfam" id="PF04290"/>
    </source>
</evidence>
<evidence type="ECO:0000256" key="5">
    <source>
        <dbReference type="ARBA" id="ARBA00022692"/>
    </source>
</evidence>
<keyword evidence="5 9" id="KW-0812">Transmembrane</keyword>
<keyword evidence="6 9" id="KW-1133">Transmembrane helix</keyword>
<dbReference type="Pfam" id="PF04290">
    <property type="entry name" value="DctQ"/>
    <property type="match status" value="1"/>
</dbReference>
<dbReference type="PANTHER" id="PTHR35011">
    <property type="entry name" value="2,3-DIKETO-L-GULONATE TRAP TRANSPORTER SMALL PERMEASE PROTEIN YIAM"/>
    <property type="match status" value="1"/>
</dbReference>
<comment type="function">
    <text evidence="9">Part of the tripartite ATP-independent periplasmic (TRAP) transport system.</text>
</comment>
<comment type="subcellular location">
    <subcellularLocation>
        <location evidence="1 9">Cell inner membrane</location>
        <topology evidence="1 9">Multi-pass membrane protein</topology>
    </subcellularLocation>
</comment>
<dbReference type="EMBL" id="JABXIY010000008">
    <property type="protein sequence ID" value="NVK95881.1"/>
    <property type="molecule type" value="Genomic_DNA"/>
</dbReference>
<dbReference type="PANTHER" id="PTHR35011:SF10">
    <property type="entry name" value="TRAP TRANSPORTER SMALL PERMEASE PROTEIN"/>
    <property type="match status" value="1"/>
</dbReference>
<organism evidence="11 12">
    <name type="scientific">Ruegeria pomeroyi</name>
    <dbReference type="NCBI Taxonomy" id="89184"/>
    <lineage>
        <taxon>Bacteria</taxon>
        <taxon>Pseudomonadati</taxon>
        <taxon>Pseudomonadota</taxon>
        <taxon>Alphaproteobacteria</taxon>
        <taxon>Rhodobacterales</taxon>
        <taxon>Roseobacteraceae</taxon>
        <taxon>Ruegeria</taxon>
    </lineage>
</organism>
<evidence type="ECO:0000256" key="8">
    <source>
        <dbReference type="ARBA" id="ARBA00038436"/>
    </source>
</evidence>
<dbReference type="GO" id="GO:0005886">
    <property type="term" value="C:plasma membrane"/>
    <property type="evidence" value="ECO:0007669"/>
    <property type="project" value="UniProtKB-SubCell"/>
</dbReference>
<evidence type="ECO:0000256" key="6">
    <source>
        <dbReference type="ARBA" id="ARBA00022989"/>
    </source>
</evidence>
<comment type="similarity">
    <text evidence="8 9">Belongs to the TRAP transporter small permease family.</text>
</comment>
<feature type="transmembrane region" description="Helical" evidence="9">
    <location>
        <begin position="131"/>
        <end position="153"/>
    </location>
</feature>
<feature type="transmembrane region" description="Helical" evidence="9">
    <location>
        <begin position="12"/>
        <end position="33"/>
    </location>
</feature>
<protein>
    <recommendedName>
        <fullName evidence="9">TRAP transporter small permease protein</fullName>
    </recommendedName>
</protein>
<dbReference type="RefSeq" id="WP_011047201.1">
    <property type="nucleotide sequence ID" value="NZ_CP076685.1"/>
</dbReference>
<evidence type="ECO:0000313" key="12">
    <source>
        <dbReference type="Proteomes" id="UP000565723"/>
    </source>
</evidence>
<evidence type="ECO:0000256" key="1">
    <source>
        <dbReference type="ARBA" id="ARBA00004429"/>
    </source>
</evidence>
<dbReference type="InterPro" id="IPR055348">
    <property type="entry name" value="DctQ"/>
</dbReference>
<feature type="transmembrane region" description="Helical" evidence="9">
    <location>
        <begin position="92"/>
        <end position="111"/>
    </location>
</feature>
<evidence type="ECO:0000313" key="11">
    <source>
        <dbReference type="EMBL" id="NVK95881.1"/>
    </source>
</evidence>
<sequence>MMRLIDRICDLLAILAGIYLVGIMFGIVISALARTLNLSGSWSSHIFTFTEFGLLYIVMAASPWLVRHRGHVFIELLSAALPRRMQRSYSRAISALCVVICLTLVWYTWGATARAWRFGDAEMRSLDMPKYLLLGAMPIGFGLMAAQFLRFVFGPVTMHTGEAGVHE</sequence>
<keyword evidence="3" id="KW-1003">Cell membrane</keyword>
<dbReference type="InterPro" id="IPR007387">
    <property type="entry name" value="TRAP_DctQ"/>
</dbReference>
<keyword evidence="4 9" id="KW-0997">Cell inner membrane</keyword>
<dbReference type="GO" id="GO:0015740">
    <property type="term" value="P:C4-dicarboxylate transport"/>
    <property type="evidence" value="ECO:0007669"/>
    <property type="project" value="TreeGrafter"/>
</dbReference>
<evidence type="ECO:0000256" key="3">
    <source>
        <dbReference type="ARBA" id="ARBA00022475"/>
    </source>
</evidence>
<comment type="subunit">
    <text evidence="9">The complex comprises the extracytoplasmic solute receptor protein and the two transmembrane proteins.</text>
</comment>
<evidence type="ECO:0000256" key="2">
    <source>
        <dbReference type="ARBA" id="ARBA00022448"/>
    </source>
</evidence>
<proteinExistence type="inferred from homology"/>
<evidence type="ECO:0000256" key="7">
    <source>
        <dbReference type="ARBA" id="ARBA00023136"/>
    </source>
</evidence>
<accession>A0A850LCW0</accession>
<keyword evidence="2 9" id="KW-0813">Transport</keyword>
<dbReference type="AlphaFoldDB" id="A0A850LCW0"/>
<feature type="transmembrane region" description="Helical" evidence="9">
    <location>
        <begin position="45"/>
        <end position="66"/>
    </location>
</feature>
<comment type="caution">
    <text evidence="11">The sequence shown here is derived from an EMBL/GenBank/DDBJ whole genome shotgun (WGS) entry which is preliminary data.</text>
</comment>
<name>A0A850LCW0_9RHOB</name>
<evidence type="ECO:0000256" key="4">
    <source>
        <dbReference type="ARBA" id="ARBA00022519"/>
    </source>
</evidence>
<dbReference type="Proteomes" id="UP000565723">
    <property type="component" value="Unassembled WGS sequence"/>
</dbReference>
<gene>
    <name evidence="11" type="ORF">HW564_03025</name>
</gene>